<dbReference type="RefSeq" id="WP_336481565.1">
    <property type="nucleotide sequence ID" value="NZ_JBAWSV010000002.1"/>
</dbReference>
<dbReference type="EMBL" id="JBAWSV010000002">
    <property type="protein sequence ID" value="MEI4829172.1"/>
    <property type="molecule type" value="Genomic_DNA"/>
</dbReference>
<keyword evidence="1" id="KW-0812">Transmembrane</keyword>
<dbReference type="Proteomes" id="UP001367922">
    <property type="component" value="Unassembled WGS sequence"/>
</dbReference>
<gene>
    <name evidence="2" type="ORF">WAX78_06870</name>
</gene>
<keyword evidence="3" id="KW-1185">Reference proteome</keyword>
<name>A0ABU8FT51_9BACI</name>
<feature type="transmembrane region" description="Helical" evidence="1">
    <location>
        <begin position="7"/>
        <end position="29"/>
    </location>
</feature>
<feature type="transmembrane region" description="Helical" evidence="1">
    <location>
        <begin position="35"/>
        <end position="57"/>
    </location>
</feature>
<accession>A0ABU8FT51</accession>
<comment type="caution">
    <text evidence="2">The sequence shown here is derived from an EMBL/GenBank/DDBJ whole genome shotgun (WGS) entry which is preliminary data.</text>
</comment>
<proteinExistence type="predicted"/>
<reference evidence="2 3" key="1">
    <citation type="submission" date="2024-01" db="EMBL/GenBank/DDBJ databases">
        <title>Seven novel Bacillus-like species.</title>
        <authorList>
            <person name="Liu G."/>
        </authorList>
    </citation>
    <scope>NUCLEOTIDE SEQUENCE [LARGE SCALE GENOMIC DNA]</scope>
    <source>
        <strain evidence="2 3">FJAT-53711</strain>
    </source>
</reference>
<evidence type="ECO:0000313" key="3">
    <source>
        <dbReference type="Proteomes" id="UP001367922"/>
    </source>
</evidence>
<protein>
    <recommendedName>
        <fullName evidence="4">DUF2842 domain-containing protein</fullName>
    </recommendedName>
</protein>
<evidence type="ECO:0008006" key="4">
    <source>
        <dbReference type="Google" id="ProtNLM"/>
    </source>
</evidence>
<keyword evidence="1" id="KW-0472">Membrane</keyword>
<organism evidence="2 3">
    <name type="scientific">Bacillus yunxiaonensis</name>
    <dbReference type="NCBI Taxonomy" id="3127665"/>
    <lineage>
        <taxon>Bacteria</taxon>
        <taxon>Bacillati</taxon>
        <taxon>Bacillota</taxon>
        <taxon>Bacilli</taxon>
        <taxon>Bacillales</taxon>
        <taxon>Bacillaceae</taxon>
        <taxon>Bacillus</taxon>
    </lineage>
</organism>
<evidence type="ECO:0000313" key="2">
    <source>
        <dbReference type="EMBL" id="MEI4829172.1"/>
    </source>
</evidence>
<sequence>MTTRVKPLYLISLSVFCLLIIYLLLPIIGFDAHGLLSSLLPFSTLYILPWIFLYWFIRLVKALESK</sequence>
<keyword evidence="1" id="KW-1133">Transmembrane helix</keyword>
<evidence type="ECO:0000256" key="1">
    <source>
        <dbReference type="SAM" id="Phobius"/>
    </source>
</evidence>